<dbReference type="InterPro" id="IPR036709">
    <property type="entry name" value="Autotransporte_beta_dom_sf"/>
</dbReference>
<protein>
    <submittedName>
        <fullName evidence="3">Autotransporter domain-containing protein</fullName>
    </submittedName>
</protein>
<dbReference type="RefSeq" id="WP_262565341.1">
    <property type="nucleotide sequence ID" value="NZ_JAPFCC010000001.1"/>
</dbReference>
<evidence type="ECO:0000313" key="4">
    <source>
        <dbReference type="Proteomes" id="UP001209854"/>
    </source>
</evidence>
<name>A0ABT3N1T5_9GAMM</name>
<accession>A0ABT3N1T5</accession>
<organism evidence="3 4">
    <name type="scientific">Endozoicomonas gorgoniicola</name>
    <dbReference type="NCBI Taxonomy" id="1234144"/>
    <lineage>
        <taxon>Bacteria</taxon>
        <taxon>Pseudomonadati</taxon>
        <taxon>Pseudomonadota</taxon>
        <taxon>Gammaproteobacteria</taxon>
        <taxon>Oceanospirillales</taxon>
        <taxon>Endozoicomonadaceae</taxon>
        <taxon>Endozoicomonas</taxon>
    </lineage>
</organism>
<proteinExistence type="predicted"/>
<reference evidence="3 4" key="1">
    <citation type="submission" date="2022-10" db="EMBL/GenBank/DDBJ databases">
        <title>High-quality genome sequences of two octocoral-associated bacteria, Endozoicomonas euniceicola EF212 and Endozoicomonas gorgoniicola PS125.</title>
        <authorList>
            <person name="Chiou Y.-J."/>
            <person name="Chen Y.-H."/>
        </authorList>
    </citation>
    <scope>NUCLEOTIDE SEQUENCE [LARGE SCALE GENOMIC DNA]</scope>
    <source>
        <strain evidence="3 4">PS125</strain>
    </source>
</reference>
<evidence type="ECO:0000256" key="1">
    <source>
        <dbReference type="SAM" id="SignalP"/>
    </source>
</evidence>
<dbReference type="Proteomes" id="UP001209854">
    <property type="component" value="Unassembled WGS sequence"/>
</dbReference>
<keyword evidence="1" id="KW-0732">Signal</keyword>
<feature type="chain" id="PRO_5047333410" evidence="1">
    <location>
        <begin position="25"/>
        <end position="861"/>
    </location>
</feature>
<feature type="domain" description="Autotransporter" evidence="2">
    <location>
        <begin position="567"/>
        <end position="861"/>
    </location>
</feature>
<feature type="signal peptide" evidence="1">
    <location>
        <begin position="1"/>
        <end position="24"/>
    </location>
</feature>
<keyword evidence="4" id="KW-1185">Reference proteome</keyword>
<evidence type="ECO:0000313" key="3">
    <source>
        <dbReference type="EMBL" id="MCW7555593.1"/>
    </source>
</evidence>
<dbReference type="Pfam" id="PF03797">
    <property type="entry name" value="Autotransporter"/>
    <property type="match status" value="1"/>
</dbReference>
<dbReference type="PROSITE" id="PS51208">
    <property type="entry name" value="AUTOTRANSPORTER"/>
    <property type="match status" value="1"/>
</dbReference>
<dbReference type="SUPFAM" id="SSF103515">
    <property type="entry name" value="Autotransporter"/>
    <property type="match status" value="1"/>
</dbReference>
<dbReference type="Gene3D" id="2.40.128.130">
    <property type="entry name" value="Autotransporter beta-domain"/>
    <property type="match status" value="1"/>
</dbReference>
<evidence type="ECO:0000259" key="2">
    <source>
        <dbReference type="PROSITE" id="PS51208"/>
    </source>
</evidence>
<dbReference type="SMART" id="SM00869">
    <property type="entry name" value="Autotransporter"/>
    <property type="match status" value="1"/>
</dbReference>
<sequence>MPFKNLAYLFPLAVLSAAVAGVHAAQDFDIPEGEYRLTSGSDSALVIIRSSYPDGHRFKVPIIGTVNLHGSLIMDNGETASGILFDERSKPDVDVNITRSGKILINQGLGANIKYGRSALSSVSNRGYLYNRDSEIIRIAPDSSDPATRVDGDITNESLGIMEGGIALKLFEGEMHGDFTNKGIIKTTGPSGISLSNAAFYGNIINEGTWTNSGYALKLGDITTFSGNLENSGTITASAGLVRITGDNSESNDPFVNFEGSIINKSFGVMTAESGHGFEFKNVAFDGGIVNKNLGSMIAREEGKALIYVGASSGSDISDNEGNITDGVTNEGLMSGYYVARNDNLTHTLEVTNESSGLMTGRFLGNINFYNHGSFYTERGTSLTGNFTHTALLEFSVDSAASTTPVMDVSDTATLSSGSTVVVVPDFELYKDTSRLAGESYQLLKAGTLTNNGANVQGGVLTTVNVVNDTGNTLTVTIDRKTPEEASSGSEATETVVKAAGRSKPLFDLLAGTTSKAQLEKLVQENWVNNSHSTQLMNLIVQEEAVSIPLQRLSNARSLARGMSFGDEQASKGIWMQVLAAGASQDSRKNENGDTLSGFDADIDGFSLGLESSLDKGGYDITYGAAFTVAGVKADKQNSIDDNRLKNYQLSVYGSYTRDEWYLDGVLNYGRSKHERARYVELPGIDLSPIESDFNSNHYGLKLLAGFNYPYLNTMFQPVFGFNYSRIVTDDYREKDTGNIGLAQSVSGQTYQKVELGAGLEMSRLFEIAQGTLEPSVRIMGWYDIKGDRVKTDSILIDGGGSLNFEGAKPVRDSYSASFSLTYRRFDNLSMMLGYDRHQKSGYKSNNYTFSRHSALNLRIS</sequence>
<dbReference type="InterPro" id="IPR005546">
    <property type="entry name" value="Autotransporte_beta"/>
</dbReference>
<gene>
    <name evidence="3" type="ORF">NX722_23805</name>
</gene>
<dbReference type="EMBL" id="JAPFCC010000001">
    <property type="protein sequence ID" value="MCW7555593.1"/>
    <property type="molecule type" value="Genomic_DNA"/>
</dbReference>
<comment type="caution">
    <text evidence="3">The sequence shown here is derived from an EMBL/GenBank/DDBJ whole genome shotgun (WGS) entry which is preliminary data.</text>
</comment>